<evidence type="ECO:0000313" key="6">
    <source>
        <dbReference type="EMBL" id="CAE0361207.1"/>
    </source>
</evidence>
<dbReference type="Pfam" id="PF00400">
    <property type="entry name" value="WD40"/>
    <property type="match status" value="2"/>
</dbReference>
<keyword evidence="2" id="KW-0677">Repeat</keyword>
<gene>
    <name evidence="5" type="ORF">ALAG00032_LOCUS1939</name>
    <name evidence="6" type="ORF">ALAG00032_LOCUS1940</name>
    <name evidence="7" type="ORF">ALAG00032_LOCUS1941</name>
    <name evidence="8" type="ORF">ALAG00032_LOCUS1942</name>
</gene>
<dbReference type="PANTHER" id="PTHR44675">
    <property type="entry name" value="PAK1 INTERACTING PROTEIN 1"/>
    <property type="match status" value="1"/>
</dbReference>
<feature type="region of interest" description="Disordered" evidence="4">
    <location>
        <begin position="329"/>
        <end position="406"/>
    </location>
</feature>
<evidence type="ECO:0000256" key="1">
    <source>
        <dbReference type="ARBA" id="ARBA00022574"/>
    </source>
</evidence>
<protein>
    <submittedName>
        <fullName evidence="8">Uncharacterized protein</fullName>
    </submittedName>
</protein>
<dbReference type="InterPro" id="IPR019775">
    <property type="entry name" value="WD40_repeat_CS"/>
</dbReference>
<sequence>MMVGAGIAVCGSYEGGVHGWILNNEELFDEIPKLRFSFVAHEKVVRTVTTLTNDRQRLLVSGGDDEILRIYNLFTFRQIGEVGVRRGTINVIRFCGNKHLLCGSTDGSIAVYRTNDWECVHILGGHKAEIKSLASHPSGRMALSTGNDRTLRLWDLTQGRAAFITRTKGTANIIQWSSPSGLHYGFSIAKVIEFRPIDDISGNHVVSLYHDALVLDFTLTETQCITADTSGSLRLWSYSGDLLWIRIRTGLARIKSLGLFLPHSQQEEDNKQNNTSKHSTALLAATSDGQLEIWRLDQSHSEQDQPSVIAHVGTRLTCLTVASLHSQVPDPQQIAHTPFEPKQTPVCNDQSSHQKESVHLEQSPISDLDKKRPASASPLEVPSSKVVGNNKRQKKKKRPPIDVVDNMGTNTKFITVPTARDEKGATVKARATALRKKLKCKLKLIRATSVF</sequence>
<dbReference type="PROSITE" id="PS00678">
    <property type="entry name" value="WD_REPEATS_1"/>
    <property type="match status" value="1"/>
</dbReference>
<dbReference type="AlphaFoldDB" id="A0A6S8A8U2"/>
<keyword evidence="1 3" id="KW-0853">WD repeat</keyword>
<proteinExistence type="predicted"/>
<evidence type="ECO:0000313" key="8">
    <source>
        <dbReference type="EMBL" id="CAE0361209.1"/>
    </source>
</evidence>
<dbReference type="InterPro" id="IPR036322">
    <property type="entry name" value="WD40_repeat_dom_sf"/>
</dbReference>
<dbReference type="EMBL" id="HBIJ01002822">
    <property type="protein sequence ID" value="CAE0361207.1"/>
    <property type="molecule type" value="Transcribed_RNA"/>
</dbReference>
<organism evidence="8">
    <name type="scientific">Aureoumbra lagunensis</name>
    <dbReference type="NCBI Taxonomy" id="44058"/>
    <lineage>
        <taxon>Eukaryota</taxon>
        <taxon>Sar</taxon>
        <taxon>Stramenopiles</taxon>
        <taxon>Ochrophyta</taxon>
        <taxon>Pelagophyceae</taxon>
        <taxon>Pelagomonadales</taxon>
        <taxon>Aureoumbra</taxon>
    </lineage>
</organism>
<dbReference type="EMBL" id="HBIJ01002823">
    <property type="protein sequence ID" value="CAE0361208.1"/>
    <property type="molecule type" value="Transcribed_RNA"/>
</dbReference>
<evidence type="ECO:0000256" key="4">
    <source>
        <dbReference type="SAM" id="MobiDB-lite"/>
    </source>
</evidence>
<dbReference type="SUPFAM" id="SSF50978">
    <property type="entry name" value="WD40 repeat-like"/>
    <property type="match status" value="1"/>
</dbReference>
<dbReference type="PROSITE" id="PS50294">
    <property type="entry name" value="WD_REPEATS_REGION"/>
    <property type="match status" value="1"/>
</dbReference>
<dbReference type="InterPro" id="IPR001680">
    <property type="entry name" value="WD40_rpt"/>
</dbReference>
<dbReference type="InterPro" id="IPR015943">
    <property type="entry name" value="WD40/YVTN_repeat-like_dom_sf"/>
</dbReference>
<dbReference type="PANTHER" id="PTHR44675:SF1">
    <property type="entry name" value="P21-ACTIVATED PROTEIN KINASE-INTERACTING PROTEIN 1"/>
    <property type="match status" value="1"/>
</dbReference>
<evidence type="ECO:0000256" key="2">
    <source>
        <dbReference type="ARBA" id="ARBA00022737"/>
    </source>
</evidence>
<accession>A0A6S8A8U2</accession>
<dbReference type="EMBL" id="HBIJ01002824">
    <property type="protein sequence ID" value="CAE0361209.1"/>
    <property type="molecule type" value="Transcribed_RNA"/>
</dbReference>
<evidence type="ECO:0000256" key="3">
    <source>
        <dbReference type="PROSITE-ProRule" id="PRU00221"/>
    </source>
</evidence>
<name>A0A6S8A8U2_9STRA</name>
<feature type="repeat" description="WD" evidence="3">
    <location>
        <begin position="123"/>
        <end position="164"/>
    </location>
</feature>
<evidence type="ECO:0000313" key="7">
    <source>
        <dbReference type="EMBL" id="CAE0361208.1"/>
    </source>
</evidence>
<reference evidence="8" key="1">
    <citation type="submission" date="2021-01" db="EMBL/GenBank/DDBJ databases">
        <authorList>
            <person name="Corre E."/>
            <person name="Pelletier E."/>
            <person name="Niang G."/>
            <person name="Scheremetjew M."/>
            <person name="Finn R."/>
            <person name="Kale V."/>
            <person name="Holt S."/>
            <person name="Cochrane G."/>
            <person name="Meng A."/>
            <person name="Brown T."/>
            <person name="Cohen L."/>
        </authorList>
    </citation>
    <scope>NUCLEOTIDE SEQUENCE</scope>
    <source>
        <strain evidence="8">CCMP1510</strain>
    </source>
</reference>
<dbReference type="InterPro" id="IPR051959">
    <property type="entry name" value="PAK1-Kinase_Regulator"/>
</dbReference>
<dbReference type="PROSITE" id="PS50082">
    <property type="entry name" value="WD_REPEATS_2"/>
    <property type="match status" value="1"/>
</dbReference>
<dbReference type="SMART" id="SM00320">
    <property type="entry name" value="WD40"/>
    <property type="match status" value="4"/>
</dbReference>
<evidence type="ECO:0000313" key="5">
    <source>
        <dbReference type="EMBL" id="CAE0361206.1"/>
    </source>
</evidence>
<dbReference type="Gene3D" id="2.130.10.10">
    <property type="entry name" value="YVTN repeat-like/Quinoprotein amine dehydrogenase"/>
    <property type="match status" value="1"/>
</dbReference>
<dbReference type="EMBL" id="HBIJ01002821">
    <property type="protein sequence ID" value="CAE0361206.1"/>
    <property type="molecule type" value="Transcribed_RNA"/>
</dbReference>